<accession>A0A261G1S3</accession>
<dbReference type="Pfam" id="PF13727">
    <property type="entry name" value="CoA_binding_3"/>
    <property type="match status" value="1"/>
</dbReference>
<proteinExistence type="inferred from homology"/>
<comment type="caution">
    <text evidence="10">The sequence shown here is derived from an EMBL/GenBank/DDBJ whole genome shotgun (WGS) entry which is preliminary data.</text>
</comment>
<dbReference type="RefSeq" id="WP_094729322.1">
    <property type="nucleotide sequence ID" value="NZ_MWWY01000013.1"/>
</dbReference>
<name>A0A261G1S3_9BIFI</name>
<feature type="region of interest" description="Disordered" evidence="7">
    <location>
        <begin position="1"/>
        <end position="47"/>
    </location>
</feature>
<dbReference type="NCBIfam" id="TIGR03025">
    <property type="entry name" value="EPS_sugtrans"/>
    <property type="match status" value="1"/>
</dbReference>
<comment type="similarity">
    <text evidence="2">Belongs to the bacterial sugar transferase family.</text>
</comment>
<evidence type="ECO:0000256" key="5">
    <source>
        <dbReference type="ARBA" id="ARBA00022989"/>
    </source>
</evidence>
<keyword evidence="11" id="KW-1185">Reference proteome</keyword>
<evidence type="ECO:0000259" key="9">
    <source>
        <dbReference type="Pfam" id="PF02397"/>
    </source>
</evidence>
<evidence type="ECO:0000256" key="1">
    <source>
        <dbReference type="ARBA" id="ARBA00004141"/>
    </source>
</evidence>
<feature type="transmembrane region" description="Helical" evidence="8">
    <location>
        <begin position="80"/>
        <end position="105"/>
    </location>
</feature>
<feature type="domain" description="Bacterial sugar transferase" evidence="9">
    <location>
        <begin position="370"/>
        <end position="558"/>
    </location>
</feature>
<dbReference type="GO" id="GO:0016020">
    <property type="term" value="C:membrane"/>
    <property type="evidence" value="ECO:0007669"/>
    <property type="project" value="UniProtKB-SubCell"/>
</dbReference>
<evidence type="ECO:0000256" key="4">
    <source>
        <dbReference type="ARBA" id="ARBA00022692"/>
    </source>
</evidence>
<evidence type="ECO:0000256" key="2">
    <source>
        <dbReference type="ARBA" id="ARBA00006464"/>
    </source>
</evidence>
<evidence type="ECO:0000256" key="8">
    <source>
        <dbReference type="SAM" id="Phobius"/>
    </source>
</evidence>
<keyword evidence="4 8" id="KW-0812">Transmembrane</keyword>
<dbReference type="InterPro" id="IPR017475">
    <property type="entry name" value="EPS_sugar_tfrase"/>
</dbReference>
<organism evidence="10 11">
    <name type="scientific">Bifidobacterium hapali</name>
    <dbReference type="NCBI Taxonomy" id="1630172"/>
    <lineage>
        <taxon>Bacteria</taxon>
        <taxon>Bacillati</taxon>
        <taxon>Actinomycetota</taxon>
        <taxon>Actinomycetes</taxon>
        <taxon>Bifidobacteriales</taxon>
        <taxon>Bifidobacteriaceae</taxon>
        <taxon>Bifidobacterium</taxon>
    </lineage>
</organism>
<dbReference type="AlphaFoldDB" id="A0A261G1S3"/>
<feature type="transmembrane region" description="Helical" evidence="8">
    <location>
        <begin position="156"/>
        <end position="175"/>
    </location>
</feature>
<evidence type="ECO:0000256" key="6">
    <source>
        <dbReference type="ARBA" id="ARBA00023136"/>
    </source>
</evidence>
<evidence type="ECO:0000256" key="7">
    <source>
        <dbReference type="SAM" id="MobiDB-lite"/>
    </source>
</evidence>
<dbReference type="PANTHER" id="PTHR30576">
    <property type="entry name" value="COLANIC BIOSYNTHESIS UDP-GLUCOSE LIPID CARRIER TRANSFERASE"/>
    <property type="match status" value="1"/>
</dbReference>
<protein>
    <submittedName>
        <fullName evidence="10">Galactosyl transferase CpsD</fullName>
    </submittedName>
</protein>
<evidence type="ECO:0000313" key="10">
    <source>
        <dbReference type="EMBL" id="OZG65384.1"/>
    </source>
</evidence>
<dbReference type="OrthoDB" id="9808602at2"/>
<feature type="transmembrane region" description="Helical" evidence="8">
    <location>
        <begin position="375"/>
        <end position="396"/>
    </location>
</feature>
<dbReference type="EMBL" id="MWWY01000013">
    <property type="protein sequence ID" value="OZG65384.1"/>
    <property type="molecule type" value="Genomic_DNA"/>
</dbReference>
<feature type="transmembrane region" description="Helical" evidence="8">
    <location>
        <begin position="181"/>
        <end position="202"/>
    </location>
</feature>
<evidence type="ECO:0000256" key="3">
    <source>
        <dbReference type="ARBA" id="ARBA00022679"/>
    </source>
</evidence>
<dbReference type="Proteomes" id="UP000216074">
    <property type="component" value="Unassembled WGS sequence"/>
</dbReference>
<feature type="transmembrane region" description="Helical" evidence="8">
    <location>
        <begin position="117"/>
        <end position="136"/>
    </location>
</feature>
<feature type="compositionally biased region" description="Low complexity" evidence="7">
    <location>
        <begin position="1"/>
        <end position="43"/>
    </location>
</feature>
<dbReference type="PANTHER" id="PTHR30576:SF0">
    <property type="entry name" value="UNDECAPRENYL-PHOSPHATE N-ACETYLGALACTOSAMINYL 1-PHOSPHATE TRANSFERASE-RELATED"/>
    <property type="match status" value="1"/>
</dbReference>
<keyword evidence="3 10" id="KW-0808">Transferase</keyword>
<gene>
    <name evidence="10" type="ORF">BHAP_0662</name>
</gene>
<keyword evidence="5 8" id="KW-1133">Transmembrane helix</keyword>
<sequence>MASVQSDNTTATDTSNTGSTSSVSSAGTARRVSSSGTASSSARQYRGSVQGQKNIGISTDSRVLSDLRAGQYSRVQYWRFFLNLTLMLCDCTMFIIGSAIALLLFRHGSLATFIDSSAFGTTVYLLLGAFVWAFCLRHAGIYHRHVMGDGYQLVPIIIKGAAVSWVALCAVNFIFHVNLPLTTVTVMIVFDCFLTIVERLIARAVITRNRRKGAYTYATIVVGSPQSIADTLKFLEDRQQLNYKPVAICPIRENPATGEVEPSTLSDDELEALFQSWNVTDLPVVPFDYQLGQTAVRLKAQTVMVTDVLHRESDDFAAFSLPLESLGLEIALFSSAADIAGHQLTVRTLKGVNILTISLAQYGVATCIAKRLFDIIVSAILIVLTSPFMIGVAIAIKLDDHGPILYKQERIGLRGKPFKIYKFRSMKVNADKLDAQVAAANGQELGARFKVKDDPRVTKVGHFIRKTSLDELPQFFNSFLGTMSVVGPRPQRQYEVDEYDPVYATRLLVKPGITGPWQVSGRNDLSDEESRQLDVSYVQNWSILGDLVYIFRTVGVMLNPKGAY</sequence>
<keyword evidence="6 8" id="KW-0472">Membrane</keyword>
<dbReference type="GO" id="GO:0016780">
    <property type="term" value="F:phosphotransferase activity, for other substituted phosphate groups"/>
    <property type="evidence" value="ECO:0007669"/>
    <property type="project" value="TreeGrafter"/>
</dbReference>
<reference evidence="10 11" key="1">
    <citation type="journal article" date="2017" name="BMC Genomics">
        <title>Comparative genomic and phylogenomic analyses of the Bifidobacteriaceae family.</title>
        <authorList>
            <person name="Lugli G.A."/>
            <person name="Milani C."/>
            <person name="Turroni F."/>
            <person name="Duranti S."/>
            <person name="Mancabelli L."/>
            <person name="Mangifesta M."/>
            <person name="Ferrario C."/>
            <person name="Modesto M."/>
            <person name="Mattarelli P."/>
            <person name="Jiri K."/>
            <person name="van Sinderen D."/>
            <person name="Ventura M."/>
        </authorList>
    </citation>
    <scope>NUCLEOTIDE SEQUENCE [LARGE SCALE GENOMIC DNA]</scope>
    <source>
        <strain evidence="10 11">DSM 100202</strain>
    </source>
</reference>
<evidence type="ECO:0000313" key="11">
    <source>
        <dbReference type="Proteomes" id="UP000216074"/>
    </source>
</evidence>
<comment type="subcellular location">
    <subcellularLocation>
        <location evidence="1">Membrane</location>
        <topology evidence="1">Multi-pass membrane protein</topology>
    </subcellularLocation>
</comment>
<dbReference type="InterPro" id="IPR003362">
    <property type="entry name" value="Bact_transf"/>
</dbReference>
<dbReference type="Pfam" id="PF02397">
    <property type="entry name" value="Bac_transf"/>
    <property type="match status" value="1"/>
</dbReference>